<accession>A0ABW4CH13</accession>
<evidence type="ECO:0000256" key="10">
    <source>
        <dbReference type="ARBA" id="ARBA00023012"/>
    </source>
</evidence>
<keyword evidence="11 12" id="KW-0472">Membrane</keyword>
<evidence type="ECO:0000256" key="2">
    <source>
        <dbReference type="ARBA" id="ARBA00004651"/>
    </source>
</evidence>
<evidence type="ECO:0000256" key="6">
    <source>
        <dbReference type="ARBA" id="ARBA00022679"/>
    </source>
</evidence>
<dbReference type="EC" id="2.7.13.3" evidence="3"/>
<evidence type="ECO:0000256" key="11">
    <source>
        <dbReference type="ARBA" id="ARBA00023136"/>
    </source>
</evidence>
<dbReference type="InterPro" id="IPR050351">
    <property type="entry name" value="BphY/WalK/GraS-like"/>
</dbReference>
<name>A0ABW4CH13_9LACO</name>
<keyword evidence="9 12" id="KW-1133">Transmembrane helix</keyword>
<sequence>MTFRDYLRDHLPHLLFFFGGLLLLSIGLWLDPQHRIAFSTFGYLDLLLTLLFCGFGLWRFSRERRFCAQLQARRTAGPDALNWRMPVSGSRREKMIAESINSLLQAHQQQLSSLVARQQDQKTFIDSWVHEIKVPLAAVELLTDSLDGQAPEASLDQIALQLDKIDQNVEQVLYYSRLDSFSRDYLLQEYDLGTLVNEVVVSQRNSFIAGRLSFALTGDKASVVTDEKWLRFIFTQLVSNAIKYTAPGGKITATIAKESHEVTLTLTDTGIGIPQDELHRVFEKGFTGTNGRNANQKSTGLGLFLAAQLAEKLGHSLTLTSTVGQGTAVTIHFTHLKYYDQEGATLHKPAVHQ</sequence>
<keyword evidence="15" id="KW-1185">Reference proteome</keyword>
<evidence type="ECO:0000313" key="14">
    <source>
        <dbReference type="EMBL" id="MFD1429411.1"/>
    </source>
</evidence>
<comment type="subcellular location">
    <subcellularLocation>
        <location evidence="2">Cell membrane</location>
        <topology evidence="2">Multi-pass membrane protein</topology>
    </subcellularLocation>
</comment>
<dbReference type="Pfam" id="PF02518">
    <property type="entry name" value="HATPase_c"/>
    <property type="match status" value="1"/>
</dbReference>
<dbReference type="CDD" id="cd00082">
    <property type="entry name" value="HisKA"/>
    <property type="match status" value="1"/>
</dbReference>
<dbReference type="Gene3D" id="3.30.565.10">
    <property type="entry name" value="Histidine kinase-like ATPase, C-terminal domain"/>
    <property type="match status" value="1"/>
</dbReference>
<proteinExistence type="predicted"/>
<gene>
    <name evidence="14" type="ORF">ACFQ4P_03995</name>
</gene>
<dbReference type="InterPro" id="IPR003661">
    <property type="entry name" value="HisK_dim/P_dom"/>
</dbReference>
<keyword evidence="6" id="KW-0808">Transferase</keyword>
<evidence type="ECO:0000256" key="8">
    <source>
        <dbReference type="ARBA" id="ARBA00022777"/>
    </source>
</evidence>
<keyword evidence="10" id="KW-0902">Two-component regulatory system</keyword>
<keyword evidence="5" id="KW-0597">Phosphoprotein</keyword>
<evidence type="ECO:0000313" key="15">
    <source>
        <dbReference type="Proteomes" id="UP001597196"/>
    </source>
</evidence>
<feature type="transmembrane region" description="Helical" evidence="12">
    <location>
        <begin position="12"/>
        <end position="30"/>
    </location>
</feature>
<dbReference type="Proteomes" id="UP001597196">
    <property type="component" value="Unassembled WGS sequence"/>
</dbReference>
<evidence type="ECO:0000256" key="7">
    <source>
        <dbReference type="ARBA" id="ARBA00022692"/>
    </source>
</evidence>
<comment type="catalytic activity">
    <reaction evidence="1">
        <text>ATP + protein L-histidine = ADP + protein N-phospho-L-histidine.</text>
        <dbReference type="EC" id="2.7.13.3"/>
    </reaction>
</comment>
<evidence type="ECO:0000256" key="4">
    <source>
        <dbReference type="ARBA" id="ARBA00022475"/>
    </source>
</evidence>
<comment type="caution">
    <text evidence="14">The sequence shown here is derived from an EMBL/GenBank/DDBJ whole genome shotgun (WGS) entry which is preliminary data.</text>
</comment>
<dbReference type="PROSITE" id="PS50109">
    <property type="entry name" value="HIS_KIN"/>
    <property type="match status" value="1"/>
</dbReference>
<dbReference type="Gene3D" id="1.10.287.130">
    <property type="match status" value="1"/>
</dbReference>
<evidence type="ECO:0000256" key="5">
    <source>
        <dbReference type="ARBA" id="ARBA00022553"/>
    </source>
</evidence>
<keyword evidence="7 12" id="KW-0812">Transmembrane</keyword>
<dbReference type="SUPFAM" id="SSF55874">
    <property type="entry name" value="ATPase domain of HSP90 chaperone/DNA topoisomerase II/histidine kinase"/>
    <property type="match status" value="1"/>
</dbReference>
<keyword evidence="8 14" id="KW-0418">Kinase</keyword>
<feature type="domain" description="Histidine kinase" evidence="13">
    <location>
        <begin position="127"/>
        <end position="337"/>
    </location>
</feature>
<dbReference type="InterPro" id="IPR003594">
    <property type="entry name" value="HATPase_dom"/>
</dbReference>
<dbReference type="InterPro" id="IPR036890">
    <property type="entry name" value="HATPase_C_sf"/>
</dbReference>
<reference evidence="15" key="1">
    <citation type="journal article" date="2019" name="Int. J. Syst. Evol. Microbiol.">
        <title>The Global Catalogue of Microorganisms (GCM) 10K type strain sequencing project: providing services to taxonomists for standard genome sequencing and annotation.</title>
        <authorList>
            <consortium name="The Broad Institute Genomics Platform"/>
            <consortium name="The Broad Institute Genome Sequencing Center for Infectious Disease"/>
            <person name="Wu L."/>
            <person name="Ma J."/>
        </authorList>
    </citation>
    <scope>NUCLEOTIDE SEQUENCE [LARGE SCALE GENOMIC DNA]</scope>
    <source>
        <strain evidence="15">CCM 8980</strain>
    </source>
</reference>
<dbReference type="InterPro" id="IPR004358">
    <property type="entry name" value="Sig_transdc_His_kin-like_C"/>
</dbReference>
<dbReference type="PANTHER" id="PTHR45453">
    <property type="entry name" value="PHOSPHATE REGULON SENSOR PROTEIN PHOR"/>
    <property type="match status" value="1"/>
</dbReference>
<keyword evidence="4" id="KW-1003">Cell membrane</keyword>
<dbReference type="SUPFAM" id="SSF47384">
    <property type="entry name" value="Homodimeric domain of signal transducing histidine kinase"/>
    <property type="match status" value="1"/>
</dbReference>
<feature type="transmembrane region" description="Helical" evidence="12">
    <location>
        <begin position="36"/>
        <end position="58"/>
    </location>
</feature>
<evidence type="ECO:0000256" key="12">
    <source>
        <dbReference type="SAM" id="Phobius"/>
    </source>
</evidence>
<evidence type="ECO:0000256" key="1">
    <source>
        <dbReference type="ARBA" id="ARBA00000085"/>
    </source>
</evidence>
<dbReference type="EMBL" id="JBHTOC010000005">
    <property type="protein sequence ID" value="MFD1429411.1"/>
    <property type="molecule type" value="Genomic_DNA"/>
</dbReference>
<dbReference type="GO" id="GO:0016301">
    <property type="term" value="F:kinase activity"/>
    <property type="evidence" value="ECO:0007669"/>
    <property type="project" value="UniProtKB-KW"/>
</dbReference>
<organism evidence="14 15">
    <name type="scientific">Lacticaseibacillus mingshuiensis</name>
    <dbReference type="NCBI Taxonomy" id="2799574"/>
    <lineage>
        <taxon>Bacteria</taxon>
        <taxon>Bacillati</taxon>
        <taxon>Bacillota</taxon>
        <taxon>Bacilli</taxon>
        <taxon>Lactobacillales</taxon>
        <taxon>Lactobacillaceae</taxon>
        <taxon>Lacticaseibacillus</taxon>
    </lineage>
</organism>
<evidence type="ECO:0000256" key="9">
    <source>
        <dbReference type="ARBA" id="ARBA00022989"/>
    </source>
</evidence>
<dbReference type="PANTHER" id="PTHR45453:SF2">
    <property type="entry name" value="HISTIDINE KINASE"/>
    <property type="match status" value="1"/>
</dbReference>
<evidence type="ECO:0000259" key="13">
    <source>
        <dbReference type="PROSITE" id="PS50109"/>
    </source>
</evidence>
<dbReference type="RefSeq" id="WP_203626864.1">
    <property type="nucleotide sequence ID" value="NZ_BOLQ01000009.1"/>
</dbReference>
<dbReference type="SMART" id="SM00388">
    <property type="entry name" value="HisKA"/>
    <property type="match status" value="1"/>
</dbReference>
<evidence type="ECO:0000256" key="3">
    <source>
        <dbReference type="ARBA" id="ARBA00012438"/>
    </source>
</evidence>
<protein>
    <recommendedName>
        <fullName evidence="3">histidine kinase</fullName>
        <ecNumber evidence="3">2.7.13.3</ecNumber>
    </recommendedName>
</protein>
<dbReference type="InterPro" id="IPR036097">
    <property type="entry name" value="HisK_dim/P_sf"/>
</dbReference>
<dbReference type="InterPro" id="IPR005467">
    <property type="entry name" value="His_kinase_dom"/>
</dbReference>
<dbReference type="PRINTS" id="PR00344">
    <property type="entry name" value="BCTRLSENSOR"/>
</dbReference>
<dbReference type="Pfam" id="PF00512">
    <property type="entry name" value="HisKA"/>
    <property type="match status" value="1"/>
</dbReference>
<dbReference type="SMART" id="SM00387">
    <property type="entry name" value="HATPase_c"/>
    <property type="match status" value="1"/>
</dbReference>